<keyword evidence="4" id="KW-1185">Reference proteome</keyword>
<keyword evidence="1" id="KW-0732">Signal</keyword>
<dbReference type="RefSeq" id="WP_175381025.1">
    <property type="nucleotide sequence ID" value="NZ_CBCRYD010000013.1"/>
</dbReference>
<dbReference type="Proteomes" id="UP000577724">
    <property type="component" value="Unassembled WGS sequence"/>
</dbReference>
<dbReference type="GeneID" id="97129946"/>
<dbReference type="Pfam" id="PF13416">
    <property type="entry name" value="SBP_bac_8"/>
    <property type="match status" value="1"/>
</dbReference>
<feature type="chain" id="PRO_5046325680" evidence="1">
    <location>
        <begin position="33"/>
        <end position="513"/>
    </location>
</feature>
<sequence>MKSSVFRFQRWLAPYLLCIALALSGCMGSPGADINDFFTSSNLPSEPEVTLKFYFGGEKKAATDEVWTAVSEYVKDKGLNVKFSIHFISWPEYPEKLLVMAAAGDRWDLNFDSDSSFREMASRGSYMPLDKLLPEYAPNLYKKYQMDGNLRSTTMNGDIVGLPWSIKMNQRPYAGWRVDLAEKAGIYREPESVQTVQDVDVLLHELKRAYPNSKVTRITALPFYLVREEWLDLGFHGLGINLNDPNHKVQAIEQQPFYVEAAVMSKKWYEDKILSPESLIDRADSSDQWRNGKVLFTLTSHEWAHAADQGFVDPNYRQQMSLLYPDKKQVNRSPISNVVAINRNSEHAELVLQFLDMMETDRKLYDLVIYGIEGKTYQMDGEQVVYPHNLSDSTSNYMGWGGQWALWNSRFIRSTETYPGDFWGEEARFAKIAVNLDSPLEGLLLSDYAISKEVEERVQLYEDMGRSIEFGLVSDVKGAVSDYRIKQQNIGLDKIIDEVQRQVDLNLASNHPD</sequence>
<dbReference type="PROSITE" id="PS51257">
    <property type="entry name" value="PROKAR_LIPOPROTEIN"/>
    <property type="match status" value="1"/>
</dbReference>
<dbReference type="PANTHER" id="PTHR43649">
    <property type="entry name" value="ARABINOSE-BINDING PROTEIN-RELATED"/>
    <property type="match status" value="1"/>
</dbReference>
<evidence type="ECO:0000256" key="1">
    <source>
        <dbReference type="SAM" id="SignalP"/>
    </source>
</evidence>
<gene>
    <name evidence="3" type="ORF">HP548_04485</name>
</gene>
<dbReference type="InterPro" id="IPR050490">
    <property type="entry name" value="Bact_solute-bd_prot1"/>
</dbReference>
<dbReference type="Pfam" id="PF12010">
    <property type="entry name" value="DUF3502"/>
    <property type="match status" value="1"/>
</dbReference>
<comment type="caution">
    <text evidence="3">The sequence shown here is derived from an EMBL/GenBank/DDBJ whole genome shotgun (WGS) entry which is preliminary data.</text>
</comment>
<organism evidence="3 4">
    <name type="scientific">Paenibacillus taichungensis</name>
    <dbReference type="NCBI Taxonomy" id="484184"/>
    <lineage>
        <taxon>Bacteria</taxon>
        <taxon>Bacillati</taxon>
        <taxon>Bacillota</taxon>
        <taxon>Bacilli</taxon>
        <taxon>Bacillales</taxon>
        <taxon>Paenibacillaceae</taxon>
        <taxon>Paenibacillus</taxon>
    </lineage>
</organism>
<protein>
    <submittedName>
        <fullName evidence="3">Extracellular solute-binding protein</fullName>
    </submittedName>
</protein>
<evidence type="ECO:0000259" key="2">
    <source>
        <dbReference type="Pfam" id="PF12010"/>
    </source>
</evidence>
<name>A0ABX2MEK2_9BACL</name>
<proteinExistence type="predicted"/>
<dbReference type="SUPFAM" id="SSF53850">
    <property type="entry name" value="Periplasmic binding protein-like II"/>
    <property type="match status" value="1"/>
</dbReference>
<reference evidence="3 4" key="1">
    <citation type="submission" date="2020-05" db="EMBL/GenBank/DDBJ databases">
        <title>Genome Sequencing of Type Strains.</title>
        <authorList>
            <person name="Lemaire J.F."/>
            <person name="Inderbitzin P."/>
            <person name="Gregorio O.A."/>
            <person name="Collins S.B."/>
            <person name="Wespe N."/>
            <person name="Knight-Connoni V."/>
        </authorList>
    </citation>
    <scope>NUCLEOTIDE SEQUENCE [LARGE SCALE GENOMIC DNA]</scope>
    <source>
        <strain evidence="3 4">DSM 19942</strain>
    </source>
</reference>
<dbReference type="Gene3D" id="3.40.190.10">
    <property type="entry name" value="Periplasmic binding protein-like II"/>
    <property type="match status" value="2"/>
</dbReference>
<feature type="domain" description="DUF3502" evidence="2">
    <location>
        <begin position="453"/>
        <end position="504"/>
    </location>
</feature>
<dbReference type="PANTHER" id="PTHR43649:SF17">
    <property type="entry name" value="ABC TRANSPORTER SOLUTE BINDING PROTEIN-SUGAR TRANSPORT"/>
    <property type="match status" value="1"/>
</dbReference>
<dbReference type="InterPro" id="IPR022627">
    <property type="entry name" value="DUF3502"/>
</dbReference>
<evidence type="ECO:0000313" key="3">
    <source>
        <dbReference type="EMBL" id="NUU53345.1"/>
    </source>
</evidence>
<feature type="signal peptide" evidence="1">
    <location>
        <begin position="1"/>
        <end position="32"/>
    </location>
</feature>
<evidence type="ECO:0000313" key="4">
    <source>
        <dbReference type="Proteomes" id="UP000577724"/>
    </source>
</evidence>
<dbReference type="InterPro" id="IPR006059">
    <property type="entry name" value="SBP"/>
</dbReference>
<accession>A0ABX2MEK2</accession>
<dbReference type="EMBL" id="JABMCC010000098">
    <property type="protein sequence ID" value="NUU53345.1"/>
    <property type="molecule type" value="Genomic_DNA"/>
</dbReference>